<organism evidence="18 19">
    <name type="scientific">Candidatus Pseudoramibacter fermentans</name>
    <dbReference type="NCBI Taxonomy" id="2594427"/>
    <lineage>
        <taxon>Bacteria</taxon>
        <taxon>Bacillati</taxon>
        <taxon>Bacillota</taxon>
        <taxon>Clostridia</taxon>
        <taxon>Eubacteriales</taxon>
        <taxon>Eubacteriaceae</taxon>
        <taxon>Pseudoramibacter</taxon>
    </lineage>
</organism>
<dbReference type="GO" id="GO:0085029">
    <property type="term" value="P:extracellular matrix assembly"/>
    <property type="evidence" value="ECO:0007669"/>
    <property type="project" value="TreeGrafter"/>
</dbReference>
<keyword evidence="8 16" id="KW-0472">Membrane</keyword>
<comment type="catalytic activity">
    <reaction evidence="13">
        <text>[hyaluronan](n) + UDP-N-acetyl-alpha-D-glucosamine = N-acetyl-beta-D-glucosaminyl-(1-&gt;4)-[hyaluronan](n) + UDP + H(+)</text>
        <dbReference type="Rhea" id="RHEA:20465"/>
        <dbReference type="Rhea" id="RHEA-COMP:12583"/>
        <dbReference type="Rhea" id="RHEA-COMP:12585"/>
        <dbReference type="ChEBI" id="CHEBI:15378"/>
        <dbReference type="ChEBI" id="CHEBI:57705"/>
        <dbReference type="ChEBI" id="CHEBI:58223"/>
        <dbReference type="ChEBI" id="CHEBI:132153"/>
        <dbReference type="ChEBI" id="CHEBI:132154"/>
        <dbReference type="EC" id="2.4.1.212"/>
    </reaction>
</comment>
<evidence type="ECO:0000256" key="11">
    <source>
        <dbReference type="ARBA" id="ARBA00042148"/>
    </source>
</evidence>
<sequence>MKKDNQEEVLTQIKKDRRLLSHVPDPTGERSASDRRGWKGQGQITDENAWIAQQKKGIRYLGDFKVRVILSGGTALEGRSVDISDTGILIRFPEQKDYEWVKKEKQVTLQFKVPPGAMPEGHEMKFKIPASRIRQIEDAQQIAFQFTEDLQTFKQRHRDRYLLLMSAASLGLVSLCVVLMRTESVIYFKYNAVLYMYSLIAAMFLLSRYFFGMLYKPVPIDPDFTPSVTVIIPCFNEEEWIQTTILSCFDQDYPSDKLKVIVVDDCSTDHSVEKIKEIVDELTEEEGARYDVAHRLKYYVQPQNAGKRAALVRGVENTDTDLVMFVDSDSFLDPYAVRNLVQPFKEPKMGGCAGRCDVANTYTNSLTKMQSVRYYIAFRIMKAAEGYFDAVTCLSGPLSCYRREIVMHYKEAWINQRFLGHKATFGDDRAMTNFVLRHHQCTYQDTAVCSTIVPKAHRVFLKQQMRWKRSWLRESLSAGTFMWRKEPFAMINFYIGLVVPMLAPAVVVYNLMIVPFTQHIFPKTFLMGLLLMSLMMTIAQLFFRKSSTWLFGFWFCVYYELVLLWQMPIAWFTFWKSTWGTRMTPSDVKAKAKRDEKKKKKIKKRERK</sequence>
<evidence type="ECO:0000256" key="1">
    <source>
        <dbReference type="ARBA" id="ARBA00004236"/>
    </source>
</evidence>
<evidence type="ECO:0000256" key="14">
    <source>
        <dbReference type="ARBA" id="ARBA00048168"/>
    </source>
</evidence>
<gene>
    <name evidence="18" type="ORF">FRC53_03265</name>
</gene>
<evidence type="ECO:0000313" key="19">
    <source>
        <dbReference type="Proteomes" id="UP000473648"/>
    </source>
</evidence>
<dbReference type="PANTHER" id="PTHR22913:SF12">
    <property type="entry name" value="MANNURONAN SYNTHASE"/>
    <property type="match status" value="1"/>
</dbReference>
<accession>A0A6L5GQG7</accession>
<comment type="caution">
    <text evidence="18">The sequence shown here is derived from an EMBL/GenBank/DDBJ whole genome shotgun (WGS) entry which is preliminary data.</text>
</comment>
<keyword evidence="16" id="KW-1133">Transmembrane helix</keyword>
<feature type="transmembrane region" description="Helical" evidence="16">
    <location>
        <begin position="161"/>
        <end position="180"/>
    </location>
</feature>
<dbReference type="Proteomes" id="UP000473648">
    <property type="component" value="Unassembled WGS sequence"/>
</dbReference>
<dbReference type="AlphaFoldDB" id="A0A6L5GQG7"/>
<evidence type="ECO:0000256" key="6">
    <source>
        <dbReference type="ARBA" id="ARBA00022676"/>
    </source>
</evidence>
<evidence type="ECO:0000259" key="17">
    <source>
        <dbReference type="Pfam" id="PF00535"/>
    </source>
</evidence>
<feature type="domain" description="Glycosyltransferase 2-like" evidence="17">
    <location>
        <begin position="229"/>
        <end position="407"/>
    </location>
</feature>
<dbReference type="CDD" id="cd06423">
    <property type="entry name" value="CESA_like"/>
    <property type="match status" value="1"/>
</dbReference>
<dbReference type="Gene3D" id="3.90.550.10">
    <property type="entry name" value="Spore Coat Polysaccharide Biosynthesis Protein SpsA, Chain A"/>
    <property type="match status" value="1"/>
</dbReference>
<dbReference type="GO" id="GO:0005886">
    <property type="term" value="C:plasma membrane"/>
    <property type="evidence" value="ECO:0007669"/>
    <property type="project" value="UniProtKB-SubCell"/>
</dbReference>
<dbReference type="EC" id="2.4.1.212" evidence="4"/>
<proteinExistence type="inferred from homology"/>
<name>A0A6L5GQG7_9FIRM</name>
<comment type="catalytic activity">
    <reaction evidence="14">
        <text>N-acetyl-beta-D-glucosaminyl-(1-&gt;4)-[hyaluronan](n) + UDP-alpha-D-glucuronate = [hyaluronan](n+1) + UDP + H(+)</text>
        <dbReference type="Rhea" id="RHEA:12528"/>
        <dbReference type="Rhea" id="RHEA-COMP:12585"/>
        <dbReference type="Rhea" id="RHEA-COMP:12587"/>
        <dbReference type="ChEBI" id="CHEBI:15378"/>
        <dbReference type="ChEBI" id="CHEBI:58052"/>
        <dbReference type="ChEBI" id="CHEBI:58223"/>
        <dbReference type="ChEBI" id="CHEBI:132153"/>
        <dbReference type="ChEBI" id="CHEBI:132154"/>
        <dbReference type="EC" id="2.4.1.212"/>
    </reaction>
</comment>
<evidence type="ECO:0000256" key="12">
    <source>
        <dbReference type="ARBA" id="ARBA00043237"/>
    </source>
</evidence>
<keyword evidence="7" id="KW-0808">Transferase</keyword>
<evidence type="ECO:0000256" key="9">
    <source>
        <dbReference type="ARBA" id="ARBA00037408"/>
    </source>
</evidence>
<evidence type="ECO:0000256" key="2">
    <source>
        <dbReference type="ARBA" id="ARBA00004698"/>
    </source>
</evidence>
<evidence type="ECO:0000256" key="5">
    <source>
        <dbReference type="ARBA" id="ARBA00022475"/>
    </source>
</evidence>
<reference evidence="18" key="1">
    <citation type="journal article" date="2020" name="Appl. Environ. Microbiol.">
        <title>Medium-Chain Fatty Acid Synthesis by 'Candidatus Weimeria bifida' gen. nov., sp. nov., and 'Candidatus Pseudoramibacter fermentans' sp. nov.</title>
        <authorList>
            <person name="Scarborough M.J."/>
            <person name="Myers K.S."/>
            <person name="Donohue T.J."/>
            <person name="Noguera D.R."/>
        </authorList>
    </citation>
    <scope>NUCLEOTIDE SEQUENCE</scope>
    <source>
        <strain evidence="18">EUB1.1</strain>
    </source>
</reference>
<dbReference type="EMBL" id="VOGB01000004">
    <property type="protein sequence ID" value="MQM72447.1"/>
    <property type="molecule type" value="Genomic_DNA"/>
</dbReference>
<keyword evidence="6" id="KW-0328">Glycosyltransferase</keyword>
<dbReference type="SUPFAM" id="SSF53448">
    <property type="entry name" value="Nucleotide-diphospho-sugar transferases"/>
    <property type="match status" value="1"/>
</dbReference>
<dbReference type="GO" id="GO:0050501">
    <property type="term" value="F:hyaluronan synthase activity"/>
    <property type="evidence" value="ECO:0007669"/>
    <property type="project" value="UniProtKB-EC"/>
</dbReference>
<dbReference type="InterPro" id="IPR029044">
    <property type="entry name" value="Nucleotide-diphossugar_trans"/>
</dbReference>
<comment type="subcellular location">
    <subcellularLocation>
        <location evidence="1">Cell membrane</location>
    </subcellularLocation>
</comment>
<evidence type="ECO:0000256" key="15">
    <source>
        <dbReference type="SAM" id="MobiDB-lite"/>
    </source>
</evidence>
<evidence type="ECO:0000256" key="8">
    <source>
        <dbReference type="ARBA" id="ARBA00023136"/>
    </source>
</evidence>
<feature type="transmembrane region" description="Helical" evidence="16">
    <location>
        <begin position="491"/>
        <end position="512"/>
    </location>
</feature>
<comment type="pathway">
    <text evidence="2">Glycan biosynthesis; hyaluronan biosynthesis.</text>
</comment>
<evidence type="ECO:0000256" key="7">
    <source>
        <dbReference type="ARBA" id="ARBA00022679"/>
    </source>
</evidence>
<feature type="transmembrane region" description="Helical" evidence="16">
    <location>
        <begin position="524"/>
        <end position="543"/>
    </location>
</feature>
<evidence type="ECO:0000256" key="13">
    <source>
        <dbReference type="ARBA" id="ARBA00047709"/>
    </source>
</evidence>
<evidence type="ECO:0000313" key="18">
    <source>
        <dbReference type="EMBL" id="MQM72447.1"/>
    </source>
</evidence>
<dbReference type="Pfam" id="PF00535">
    <property type="entry name" value="Glycos_transf_2"/>
    <property type="match status" value="1"/>
</dbReference>
<feature type="transmembrane region" description="Helical" evidence="16">
    <location>
        <begin position="550"/>
        <end position="574"/>
    </location>
</feature>
<evidence type="ECO:0000256" key="3">
    <source>
        <dbReference type="ARBA" id="ARBA00006782"/>
    </source>
</evidence>
<keyword evidence="19" id="KW-1185">Reference proteome</keyword>
<evidence type="ECO:0000256" key="16">
    <source>
        <dbReference type="SAM" id="Phobius"/>
    </source>
</evidence>
<evidence type="ECO:0000256" key="4">
    <source>
        <dbReference type="ARBA" id="ARBA00012207"/>
    </source>
</evidence>
<dbReference type="GO" id="GO:0030213">
    <property type="term" value="P:hyaluronan biosynthetic process"/>
    <property type="evidence" value="ECO:0007669"/>
    <property type="project" value="TreeGrafter"/>
</dbReference>
<keyword evidence="16" id="KW-0812">Transmembrane</keyword>
<dbReference type="InterPro" id="IPR001173">
    <property type="entry name" value="Glyco_trans_2-like"/>
</dbReference>
<comment type="function">
    <text evidence="9">Glycosaminoglycan synthesis. The hyaluronic acid capsule is involved in the pathogenicity of group A Streptococci; it may be the major virulence determinant.</text>
</comment>
<feature type="compositionally biased region" description="Basic and acidic residues" evidence="15">
    <location>
        <begin position="27"/>
        <end position="37"/>
    </location>
</feature>
<dbReference type="PANTHER" id="PTHR22913">
    <property type="entry name" value="HYALURONAN SYNTHASE"/>
    <property type="match status" value="1"/>
</dbReference>
<feature type="region of interest" description="Disordered" evidence="15">
    <location>
        <begin position="15"/>
        <end position="42"/>
    </location>
</feature>
<protein>
    <recommendedName>
        <fullName evidence="10">Hyaluronan synthase</fullName>
        <ecNumber evidence="4">2.4.1.212</ecNumber>
    </recommendedName>
    <alternativeName>
        <fullName evidence="12">Hyaluronate synthase</fullName>
    </alternativeName>
    <alternativeName>
        <fullName evidence="11">Hyaluronic acid synthase</fullName>
    </alternativeName>
</protein>
<comment type="similarity">
    <text evidence="3">Belongs to the NodC/HAS family.</text>
</comment>
<dbReference type="Gene3D" id="2.40.10.220">
    <property type="entry name" value="predicted glycosyltransferase like domains"/>
    <property type="match status" value="1"/>
</dbReference>
<feature type="transmembrane region" description="Helical" evidence="16">
    <location>
        <begin position="192"/>
        <end position="211"/>
    </location>
</feature>
<evidence type="ECO:0000256" key="10">
    <source>
        <dbReference type="ARBA" id="ARBA00040508"/>
    </source>
</evidence>
<keyword evidence="5" id="KW-1003">Cell membrane</keyword>